<evidence type="ECO:0000313" key="4">
    <source>
        <dbReference type="Proteomes" id="UP000316921"/>
    </source>
</evidence>
<dbReference type="SUPFAM" id="SSF51338">
    <property type="entry name" value="Composite domain of metallo-dependent hydrolases"/>
    <property type="match status" value="1"/>
</dbReference>
<dbReference type="SUPFAM" id="SSF51556">
    <property type="entry name" value="Metallo-dependent hydrolases"/>
    <property type="match status" value="1"/>
</dbReference>
<accession>A0A518BDM3</accession>
<dbReference type="KEGG" id="pbap:Pla133_01150"/>
<dbReference type="InterPro" id="IPR051781">
    <property type="entry name" value="Metallo-dep_Hydrolase"/>
</dbReference>
<dbReference type="PANTHER" id="PTHR43135:SF3">
    <property type="entry name" value="ALPHA-D-RIBOSE 1-METHYLPHOSPHONATE 5-TRIPHOSPHATE DIPHOSPHATASE"/>
    <property type="match status" value="1"/>
</dbReference>
<dbReference type="Proteomes" id="UP000316921">
    <property type="component" value="Chromosome"/>
</dbReference>
<reference evidence="3 4" key="1">
    <citation type="submission" date="2019-02" db="EMBL/GenBank/DDBJ databases">
        <title>Deep-cultivation of Planctomycetes and their phenomic and genomic characterization uncovers novel biology.</title>
        <authorList>
            <person name="Wiegand S."/>
            <person name="Jogler M."/>
            <person name="Boedeker C."/>
            <person name="Pinto D."/>
            <person name="Vollmers J."/>
            <person name="Rivas-Marin E."/>
            <person name="Kohn T."/>
            <person name="Peeters S.H."/>
            <person name="Heuer A."/>
            <person name="Rast P."/>
            <person name="Oberbeckmann S."/>
            <person name="Bunk B."/>
            <person name="Jeske O."/>
            <person name="Meyerdierks A."/>
            <person name="Storesund J.E."/>
            <person name="Kallscheuer N."/>
            <person name="Luecker S."/>
            <person name="Lage O.M."/>
            <person name="Pohl T."/>
            <person name="Merkel B.J."/>
            <person name="Hornburger P."/>
            <person name="Mueller R.-W."/>
            <person name="Bruemmer F."/>
            <person name="Labrenz M."/>
            <person name="Spormann A.M."/>
            <person name="Op den Camp H."/>
            <person name="Overmann J."/>
            <person name="Amann R."/>
            <person name="Jetten M.S.M."/>
            <person name="Mascher T."/>
            <person name="Medema M.H."/>
            <person name="Devos D.P."/>
            <person name="Kaster A.-K."/>
            <person name="Ovreas L."/>
            <person name="Rohde M."/>
            <person name="Galperin M.Y."/>
            <person name="Jogler C."/>
        </authorList>
    </citation>
    <scope>NUCLEOTIDE SEQUENCE [LARGE SCALE GENOMIC DNA]</scope>
    <source>
        <strain evidence="3 4">Pla133</strain>
    </source>
</reference>
<dbReference type="RefSeq" id="WP_145061309.1">
    <property type="nucleotide sequence ID" value="NZ_CP036287.1"/>
</dbReference>
<proteinExistence type="predicted"/>
<dbReference type="InterPro" id="IPR032466">
    <property type="entry name" value="Metal_Hydrolase"/>
</dbReference>
<dbReference type="InterPro" id="IPR011059">
    <property type="entry name" value="Metal-dep_hydrolase_composite"/>
</dbReference>
<dbReference type="EMBL" id="CP036287">
    <property type="protein sequence ID" value="QDU65052.1"/>
    <property type="molecule type" value="Genomic_DNA"/>
</dbReference>
<keyword evidence="1" id="KW-0732">Signal</keyword>
<evidence type="ECO:0000313" key="3">
    <source>
        <dbReference type="EMBL" id="QDU65052.1"/>
    </source>
</evidence>
<organism evidence="3 4">
    <name type="scientific">Engelhardtia mirabilis</name>
    <dbReference type="NCBI Taxonomy" id="2528011"/>
    <lineage>
        <taxon>Bacteria</taxon>
        <taxon>Pseudomonadati</taxon>
        <taxon>Planctomycetota</taxon>
        <taxon>Planctomycetia</taxon>
        <taxon>Planctomycetia incertae sedis</taxon>
        <taxon>Engelhardtia</taxon>
    </lineage>
</organism>
<dbReference type="InterPro" id="IPR013108">
    <property type="entry name" value="Amidohydro_3"/>
</dbReference>
<dbReference type="Gene3D" id="3.20.20.140">
    <property type="entry name" value="Metal-dependent hydrolases"/>
    <property type="match status" value="1"/>
</dbReference>
<dbReference type="PANTHER" id="PTHR43135">
    <property type="entry name" value="ALPHA-D-RIBOSE 1-METHYLPHOSPHONATE 5-TRIPHOSPHATE DIPHOSPHATASE"/>
    <property type="match status" value="1"/>
</dbReference>
<keyword evidence="4" id="KW-1185">Reference proteome</keyword>
<name>A0A518BDM3_9BACT</name>
<dbReference type="AlphaFoldDB" id="A0A518BDM3"/>
<dbReference type="Pfam" id="PF07969">
    <property type="entry name" value="Amidohydro_3"/>
    <property type="match status" value="1"/>
</dbReference>
<feature type="domain" description="Amidohydrolase 3" evidence="2">
    <location>
        <begin position="345"/>
        <end position="417"/>
    </location>
</feature>
<sequence length="421" mass="44091" precursor="true">MIVSTLAAACAAVLFSGPVAGPVIGGVATDDYINGVASDDQETKRSWTISADAIYTADGSVIENGFIRVQDGKIVAMGPGGPSGGDVIRVGAITPGLIDLSLRVAASWNTVEQGSEVTANMRMADAVDLFDEDWQRALRGGVTTALATPLDRNVIGGLGVALKTGGEPTIEARQVAADVVLRGCVGSLPSSGNRPAFQRPNSIFNRRPTTRMGVEWEARKAFYDAMVAAADESKSFPGAEQLQAAMAGELPFMVQAATTQDIRTTLFLKDEFGIPNLILDSAAEAWKEPQMVQRSGASVVLPPFTWDGRTDVDGAAMPWNTAAGLAELGVTFALSGHGSSEPDQRLSMQPLYAMRGGLDFDTALASVTRVPAEMIGISDRVGTLAIGKDADLCLWSGVPFEATSAVVGVMLEGDLVVDPRD</sequence>
<gene>
    <name evidence="3" type="ORF">Pla133_01150</name>
</gene>
<protein>
    <submittedName>
        <fullName evidence="3">Imidazolonepropionase</fullName>
    </submittedName>
</protein>
<evidence type="ECO:0000256" key="1">
    <source>
        <dbReference type="SAM" id="SignalP"/>
    </source>
</evidence>
<feature type="signal peptide" evidence="1">
    <location>
        <begin position="1"/>
        <end position="20"/>
    </location>
</feature>
<dbReference type="GO" id="GO:0016810">
    <property type="term" value="F:hydrolase activity, acting on carbon-nitrogen (but not peptide) bonds"/>
    <property type="evidence" value="ECO:0007669"/>
    <property type="project" value="InterPro"/>
</dbReference>
<feature type="chain" id="PRO_5022031622" evidence="1">
    <location>
        <begin position="21"/>
        <end position="421"/>
    </location>
</feature>
<evidence type="ECO:0000259" key="2">
    <source>
        <dbReference type="Pfam" id="PF07969"/>
    </source>
</evidence>